<comment type="caution">
    <text evidence="1">The sequence shown here is derived from an EMBL/GenBank/DDBJ whole genome shotgun (WGS) entry which is preliminary data.</text>
</comment>
<dbReference type="PANTHER" id="PTHR41913:SF1">
    <property type="entry name" value="DUF1684 DOMAIN-CONTAINING PROTEIN"/>
    <property type="match status" value="1"/>
</dbReference>
<gene>
    <name evidence="1" type="ORF">A2Z24_01720</name>
</gene>
<dbReference type="STRING" id="1802597.A2Z24_01720"/>
<evidence type="ECO:0000313" key="2">
    <source>
        <dbReference type="Proteomes" id="UP000177588"/>
    </source>
</evidence>
<protein>
    <recommendedName>
        <fullName evidence="3">DUF1684 domain-containing protein</fullName>
    </recommendedName>
</protein>
<evidence type="ECO:0008006" key="3">
    <source>
        <dbReference type="Google" id="ProtNLM"/>
    </source>
</evidence>
<dbReference type="PANTHER" id="PTHR41913">
    <property type="entry name" value="DUF1684 DOMAIN-CONTAINING PROTEIN"/>
    <property type="match status" value="1"/>
</dbReference>
<dbReference type="EMBL" id="MHCT01000026">
    <property type="protein sequence ID" value="OGY25624.1"/>
    <property type="molecule type" value="Genomic_DNA"/>
</dbReference>
<organism evidence="1 2">
    <name type="scientific">Candidatus Woykebacteria bacterium RBG_16_44_10</name>
    <dbReference type="NCBI Taxonomy" id="1802597"/>
    <lineage>
        <taxon>Bacteria</taxon>
        <taxon>Candidatus Woykeibacteriota</taxon>
    </lineage>
</organism>
<evidence type="ECO:0000313" key="1">
    <source>
        <dbReference type="EMBL" id="OGY25624.1"/>
    </source>
</evidence>
<proteinExistence type="predicted"/>
<reference evidence="1 2" key="1">
    <citation type="journal article" date="2016" name="Nat. Commun.">
        <title>Thousands of microbial genomes shed light on interconnected biogeochemical processes in an aquifer system.</title>
        <authorList>
            <person name="Anantharaman K."/>
            <person name="Brown C.T."/>
            <person name="Hug L.A."/>
            <person name="Sharon I."/>
            <person name="Castelle C.J."/>
            <person name="Probst A.J."/>
            <person name="Thomas B.C."/>
            <person name="Singh A."/>
            <person name="Wilkins M.J."/>
            <person name="Karaoz U."/>
            <person name="Brodie E.L."/>
            <person name="Williams K.H."/>
            <person name="Hubbard S.S."/>
            <person name="Banfield J.F."/>
        </authorList>
    </citation>
    <scope>NUCLEOTIDE SEQUENCE [LARGE SCALE GENOMIC DNA]</scope>
</reference>
<sequence length="158" mass="18214">MERRPRVAVTPEQKKTFKGLNYFPPNPTPYFELPLDTNIPDVGKEVVVHTTGGDKQIYKKAGKIRFQVEGKTVEAFVYEDPEVEQYQYYLLFKDATTGAETYENGRMLQIEKKGNKLVVDFNYAYNPYSSYNDSWDCPIVPEENHLSVAIKAGEKKFL</sequence>
<dbReference type="Pfam" id="PF07920">
    <property type="entry name" value="DUF1684"/>
    <property type="match status" value="1"/>
</dbReference>
<dbReference type="AlphaFoldDB" id="A0A1G1WDA2"/>
<dbReference type="InterPro" id="IPR012467">
    <property type="entry name" value="DUF1684"/>
</dbReference>
<name>A0A1G1WDA2_9BACT</name>
<dbReference type="Proteomes" id="UP000177588">
    <property type="component" value="Unassembled WGS sequence"/>
</dbReference>
<accession>A0A1G1WDA2</accession>